<dbReference type="RefSeq" id="WP_187793012.1">
    <property type="nucleotide sequence ID" value="NZ_JACOQL010000002.1"/>
</dbReference>
<keyword evidence="2" id="KW-1185">Reference proteome</keyword>
<accession>A0A926JC49</accession>
<protein>
    <submittedName>
        <fullName evidence="1">Uncharacterized protein</fullName>
    </submittedName>
</protein>
<evidence type="ECO:0000313" key="1">
    <source>
        <dbReference type="EMBL" id="MBC9246535.1"/>
    </source>
</evidence>
<proteinExistence type="predicted"/>
<comment type="caution">
    <text evidence="1">The sequence shown here is derived from an EMBL/GenBank/DDBJ whole genome shotgun (WGS) entry which is preliminary data.</text>
</comment>
<dbReference type="AlphaFoldDB" id="A0A926JC49"/>
<dbReference type="Proteomes" id="UP000608594">
    <property type="component" value="Unassembled WGS sequence"/>
</dbReference>
<name>A0A926JC49_9RHOB</name>
<organism evidence="1 2">
    <name type="scientific">Paracoccus amoyensis</name>
    <dbReference type="NCBI Taxonomy" id="2760093"/>
    <lineage>
        <taxon>Bacteria</taxon>
        <taxon>Pseudomonadati</taxon>
        <taxon>Pseudomonadota</taxon>
        <taxon>Alphaproteobacteria</taxon>
        <taxon>Rhodobacterales</taxon>
        <taxon>Paracoccaceae</taxon>
        <taxon>Paracoccus</taxon>
    </lineage>
</organism>
<sequence>MAYLRNSTFETGLAGWNRINGANQVTMAIINDGTARSGQNFLRAKSDVVDGSVGTDFAIPSTSGAQPAQADNAMNFSVGALAYIRAAPGGPPVQGHFKLWSLGLESRPENSNGTNFRVGNDWSLIMCALDGTSYQYLRAENRYGFPTIRVEFYLQTPGAYLDIDTVFVS</sequence>
<gene>
    <name evidence="1" type="ORF">H4P12_07375</name>
</gene>
<reference evidence="1" key="1">
    <citation type="submission" date="2020-08" db="EMBL/GenBank/DDBJ databases">
        <title>Paracoccus amoyensis sp. nov., isolated from the surface seawater at coast of Xiamen, Fujian.</title>
        <authorList>
            <person name="Lyu L."/>
        </authorList>
    </citation>
    <scope>NUCLEOTIDE SEQUENCE</scope>
    <source>
        <strain evidence="1">11-3</strain>
    </source>
</reference>
<evidence type="ECO:0000313" key="2">
    <source>
        <dbReference type="Proteomes" id="UP000608594"/>
    </source>
</evidence>
<dbReference type="EMBL" id="JACOQL010000002">
    <property type="protein sequence ID" value="MBC9246535.1"/>
    <property type="molecule type" value="Genomic_DNA"/>
</dbReference>